<dbReference type="AlphaFoldDB" id="F6PMW1"/>
<protein>
    <recommendedName>
        <fullName evidence="1">Methyltransferase type 11 domain-containing protein</fullName>
    </recommendedName>
</protein>
<dbReference type="PANTHER" id="PTHR43591">
    <property type="entry name" value="METHYLTRANSFERASE"/>
    <property type="match status" value="1"/>
</dbReference>
<dbReference type="SUPFAM" id="SSF53335">
    <property type="entry name" value="S-adenosyl-L-methionine-dependent methyltransferases"/>
    <property type="match status" value="1"/>
</dbReference>
<evidence type="ECO:0000313" key="2">
    <source>
        <dbReference type="Ensembl" id="ENSCINP00000025070.2"/>
    </source>
</evidence>
<dbReference type="Ensembl" id="ENSCINT00000025316.2">
    <property type="protein sequence ID" value="ENSCINP00000025070.2"/>
    <property type="gene ID" value="ENSCING00000018344.1"/>
</dbReference>
<dbReference type="GO" id="GO:0008757">
    <property type="term" value="F:S-adenosylmethionine-dependent methyltransferase activity"/>
    <property type="evidence" value="ECO:0007669"/>
    <property type="project" value="InterPro"/>
</dbReference>
<sequence>MAHTPIDEVFKRGFIKFPGHHGRDCSDVMDFFNGRGVNYDNDMKIVTYTAPEVAAQKAASLVSDKQKEIFKVLDLGAGTGLGGAALRRAGFLGDMSALDGSAGMLKFAMEKGIYSDSTEHILTLSNPLPYSDQSFDMAIGVGSFGKAMMEPDCLQEVLRVLKPDSYIIATVRMYTEIQDYKVRFYAELDRLEAAGLIKVCSREKFLHYKWEEVSDKLKGVASDQYGEVLALQKPAGLN</sequence>
<reference evidence="3" key="1">
    <citation type="journal article" date="2002" name="Science">
        <title>The draft genome of Ciona intestinalis: insights into chordate and vertebrate origins.</title>
        <authorList>
            <person name="Dehal P."/>
            <person name="Satou Y."/>
            <person name="Campbell R.K."/>
            <person name="Chapman J."/>
            <person name="Degnan B."/>
            <person name="De Tomaso A."/>
            <person name="Davidson B."/>
            <person name="Di Gregorio A."/>
            <person name="Gelpke M."/>
            <person name="Goodstein D.M."/>
            <person name="Harafuji N."/>
            <person name="Hastings K.E."/>
            <person name="Ho I."/>
            <person name="Hotta K."/>
            <person name="Huang W."/>
            <person name="Kawashima T."/>
            <person name="Lemaire P."/>
            <person name="Martinez D."/>
            <person name="Meinertzhagen I.A."/>
            <person name="Necula S."/>
            <person name="Nonaka M."/>
            <person name="Putnam N."/>
            <person name="Rash S."/>
            <person name="Saiga H."/>
            <person name="Satake M."/>
            <person name="Terry A."/>
            <person name="Yamada L."/>
            <person name="Wang H.G."/>
            <person name="Awazu S."/>
            <person name="Azumi K."/>
            <person name="Boore J."/>
            <person name="Branno M."/>
            <person name="Chin-Bow S."/>
            <person name="DeSantis R."/>
            <person name="Doyle S."/>
            <person name="Francino P."/>
            <person name="Keys D.N."/>
            <person name="Haga S."/>
            <person name="Hayashi H."/>
            <person name="Hino K."/>
            <person name="Imai K.S."/>
            <person name="Inaba K."/>
            <person name="Kano S."/>
            <person name="Kobayashi K."/>
            <person name="Kobayashi M."/>
            <person name="Lee B.I."/>
            <person name="Makabe K.W."/>
            <person name="Manohar C."/>
            <person name="Matassi G."/>
            <person name="Medina M."/>
            <person name="Mochizuki Y."/>
            <person name="Mount S."/>
            <person name="Morishita T."/>
            <person name="Miura S."/>
            <person name="Nakayama A."/>
            <person name="Nishizaka S."/>
            <person name="Nomoto H."/>
            <person name="Ohta F."/>
            <person name="Oishi K."/>
            <person name="Rigoutsos I."/>
            <person name="Sano M."/>
            <person name="Sasaki A."/>
            <person name="Sasakura Y."/>
            <person name="Shoguchi E."/>
            <person name="Shin-i T."/>
            <person name="Spagnuolo A."/>
            <person name="Stainier D."/>
            <person name="Suzuki M.M."/>
            <person name="Tassy O."/>
            <person name="Takatori N."/>
            <person name="Tokuoka M."/>
            <person name="Yagi K."/>
            <person name="Yoshizaki F."/>
            <person name="Wada S."/>
            <person name="Zhang C."/>
            <person name="Hyatt P.D."/>
            <person name="Larimer F."/>
            <person name="Detter C."/>
            <person name="Doggett N."/>
            <person name="Glavina T."/>
            <person name="Hawkins T."/>
            <person name="Richardson P."/>
            <person name="Lucas S."/>
            <person name="Kohara Y."/>
            <person name="Levine M."/>
            <person name="Satoh N."/>
            <person name="Rokhsar D.S."/>
        </authorList>
    </citation>
    <scope>NUCLEOTIDE SEQUENCE [LARGE SCALE GENOMIC DNA]</scope>
</reference>
<dbReference type="InterPro" id="IPR013216">
    <property type="entry name" value="Methyltransf_11"/>
</dbReference>
<reference evidence="2" key="2">
    <citation type="journal article" date="2008" name="Genome Biol.">
        <title>Improved genome assembly and evidence-based global gene model set for the chordate Ciona intestinalis: new insight into intron and operon populations.</title>
        <authorList>
            <person name="Satou Y."/>
            <person name="Mineta K."/>
            <person name="Ogasawara M."/>
            <person name="Sasakura Y."/>
            <person name="Shoguchi E."/>
            <person name="Ueno K."/>
            <person name="Yamada L."/>
            <person name="Matsumoto J."/>
            <person name="Wasserscheid J."/>
            <person name="Dewar K."/>
            <person name="Wiley G.B."/>
            <person name="Macmil S.L."/>
            <person name="Roe B.A."/>
            <person name="Zeller R.W."/>
            <person name="Hastings K.E."/>
            <person name="Lemaire P."/>
            <person name="Lindquist E."/>
            <person name="Endo T."/>
            <person name="Hotta K."/>
            <person name="Inaba K."/>
        </authorList>
    </citation>
    <scope>NUCLEOTIDE SEQUENCE [LARGE SCALE GENOMIC DNA]</scope>
    <source>
        <strain evidence="2">wild type</strain>
    </source>
</reference>
<dbReference type="OMA" id="GAWANEY"/>
<evidence type="ECO:0000259" key="1">
    <source>
        <dbReference type="Pfam" id="PF08241"/>
    </source>
</evidence>
<dbReference type="GeneTree" id="ENSGT00560000077514"/>
<dbReference type="Pfam" id="PF08241">
    <property type="entry name" value="Methyltransf_11"/>
    <property type="match status" value="1"/>
</dbReference>
<reference evidence="2" key="4">
    <citation type="submission" date="2025-09" db="UniProtKB">
        <authorList>
            <consortium name="Ensembl"/>
        </authorList>
    </citation>
    <scope>IDENTIFICATION</scope>
</reference>
<name>F6PMW1_CIOIN</name>
<organism evidence="2 3">
    <name type="scientific">Ciona intestinalis</name>
    <name type="common">Transparent sea squirt</name>
    <name type="synonym">Ascidia intestinalis</name>
    <dbReference type="NCBI Taxonomy" id="7719"/>
    <lineage>
        <taxon>Eukaryota</taxon>
        <taxon>Metazoa</taxon>
        <taxon>Chordata</taxon>
        <taxon>Tunicata</taxon>
        <taxon>Ascidiacea</taxon>
        <taxon>Phlebobranchia</taxon>
        <taxon>Cionidae</taxon>
        <taxon>Ciona</taxon>
    </lineage>
</organism>
<reference evidence="2" key="3">
    <citation type="submission" date="2025-08" db="UniProtKB">
        <authorList>
            <consortium name="Ensembl"/>
        </authorList>
    </citation>
    <scope>IDENTIFICATION</scope>
</reference>
<dbReference type="HOGENOM" id="CLU_090201_2_0_1"/>
<feature type="domain" description="Methyltransferase type 11" evidence="1">
    <location>
        <begin position="73"/>
        <end position="168"/>
    </location>
</feature>
<dbReference type="STRING" id="7719.ENSCINP00000025070"/>
<keyword evidence="3" id="KW-1185">Reference proteome</keyword>
<dbReference type="InterPro" id="IPR029063">
    <property type="entry name" value="SAM-dependent_MTases_sf"/>
</dbReference>
<dbReference type="PANTHER" id="PTHR43591:SF101">
    <property type="entry name" value="METHYLTRANSFERASE-LIKE PROTEIN 27"/>
    <property type="match status" value="1"/>
</dbReference>
<dbReference type="Gene3D" id="3.40.50.150">
    <property type="entry name" value="Vaccinia Virus protein VP39"/>
    <property type="match status" value="1"/>
</dbReference>
<dbReference type="Proteomes" id="UP000008144">
    <property type="component" value="Chromosome 1"/>
</dbReference>
<accession>F6PMW1</accession>
<dbReference type="InParanoid" id="F6PMW1"/>
<dbReference type="EMBL" id="EAAA01000159">
    <property type="status" value="NOT_ANNOTATED_CDS"/>
    <property type="molecule type" value="Genomic_DNA"/>
</dbReference>
<proteinExistence type="predicted"/>
<evidence type="ECO:0000313" key="3">
    <source>
        <dbReference type="Proteomes" id="UP000008144"/>
    </source>
</evidence>